<dbReference type="AlphaFoldDB" id="A0AA47JMF5"/>
<protein>
    <submittedName>
        <fullName evidence="1">Uncharacterized protein</fullName>
    </submittedName>
</protein>
<dbReference type="Proteomes" id="UP001156560">
    <property type="component" value="Chromosome 2"/>
</dbReference>
<proteinExistence type="predicted"/>
<accession>A0AA47JMF5</accession>
<dbReference type="Gene3D" id="3.40.50.1000">
    <property type="entry name" value="HAD superfamily/HAD-like"/>
    <property type="match status" value="1"/>
</dbReference>
<gene>
    <name evidence="1" type="ORF">O1Q84_20355</name>
</gene>
<dbReference type="RefSeq" id="WP_235191550.1">
    <property type="nucleotide sequence ID" value="NZ_CP034286.1"/>
</dbReference>
<organism evidence="1 2">
    <name type="scientific">Vibrio parahaemolyticus</name>
    <dbReference type="NCBI Taxonomy" id="670"/>
    <lineage>
        <taxon>Bacteria</taxon>
        <taxon>Pseudomonadati</taxon>
        <taxon>Pseudomonadota</taxon>
        <taxon>Gammaproteobacteria</taxon>
        <taxon>Vibrionales</taxon>
        <taxon>Vibrionaceae</taxon>
        <taxon>Vibrio</taxon>
    </lineage>
</organism>
<name>A0AA47JMF5_VIBPH</name>
<dbReference type="EMBL" id="CP114195">
    <property type="protein sequence ID" value="WAT93348.1"/>
    <property type="molecule type" value="Genomic_DNA"/>
</dbReference>
<evidence type="ECO:0000313" key="2">
    <source>
        <dbReference type="Proteomes" id="UP001156560"/>
    </source>
</evidence>
<reference evidence="1" key="1">
    <citation type="submission" date="2022-12" db="EMBL/GenBank/DDBJ databases">
        <title>Vibrio parahaemolyticus become highly virulent by producing novel Tc toxins.</title>
        <authorList>
            <person name="Yang F."/>
            <person name="You Y."/>
            <person name="Lai Q."/>
            <person name="Xu L."/>
            <person name="Li F."/>
        </authorList>
    </citation>
    <scope>NUCLEOTIDE SEQUENCE</scope>
    <source>
        <strain evidence="1">Vp-HL-202005</strain>
    </source>
</reference>
<evidence type="ECO:0000313" key="1">
    <source>
        <dbReference type="EMBL" id="WAT93348.1"/>
    </source>
</evidence>
<sequence>MEEDKELYGRKYVLFPNPTDGHWIAAIFGDSEPPQSKENSKFPYLERAIVMA</sequence>
<dbReference type="InterPro" id="IPR023214">
    <property type="entry name" value="HAD_sf"/>
</dbReference>